<dbReference type="HOGENOM" id="CLU_1241434_0_0_1"/>
<dbReference type="AlphaFoldDB" id="A7T1B3"/>
<dbReference type="PANTHER" id="PTHR34605">
    <property type="entry name" value="PHAGE_INTEGRASE DOMAIN-CONTAINING PROTEIN"/>
    <property type="match status" value="1"/>
</dbReference>
<dbReference type="GO" id="GO:0003677">
    <property type="term" value="F:DNA binding"/>
    <property type="evidence" value="ECO:0007669"/>
    <property type="project" value="UniProtKB-KW"/>
</dbReference>
<dbReference type="PANTHER" id="PTHR34605:SF5">
    <property type="entry name" value="INTEGRASE_RECOMBINASE XERD HOMOLOG"/>
    <property type="match status" value="1"/>
</dbReference>
<dbReference type="InterPro" id="IPR052925">
    <property type="entry name" value="Phage_Integrase-like_Recomb"/>
</dbReference>
<dbReference type="Proteomes" id="UP000001593">
    <property type="component" value="Unassembled WGS sequence"/>
</dbReference>
<sequence>MGFSPVPLQQRHLLLYAAFLARSLKPTSIRSYLNIIGILHKEFGLPNPLLNNWSLQALLTGIKRAKGSPPNQKQPITTALLHRIFATLNHRSSLDASFWAICLVAFYGMFRKSHLLPTSATRFDADKQLTKADITIQPWGALVTIHWSKTIQFRERVVEIPLPRIPGSEICPTSAIEHAVHFNSSSGARSQAFDWMEDRAPRIFTYKKFVTKLRHHLALCNVT</sequence>
<accession>A7T1B3</accession>
<dbReference type="InParanoid" id="A7T1B3"/>
<dbReference type="InterPro" id="IPR010998">
    <property type="entry name" value="Integrase_recombinase_N"/>
</dbReference>
<keyword evidence="1" id="KW-0238">DNA-binding</keyword>
<dbReference type="SUPFAM" id="SSF56349">
    <property type="entry name" value="DNA breaking-rejoining enzymes"/>
    <property type="match status" value="1"/>
</dbReference>
<evidence type="ECO:0000256" key="1">
    <source>
        <dbReference type="ARBA" id="ARBA00023125"/>
    </source>
</evidence>
<keyword evidence="3" id="KW-1185">Reference proteome</keyword>
<dbReference type="EMBL" id="DS470096">
    <property type="protein sequence ID" value="EDO30250.1"/>
    <property type="molecule type" value="Genomic_DNA"/>
</dbReference>
<organism evidence="2 3">
    <name type="scientific">Nematostella vectensis</name>
    <name type="common">Starlet sea anemone</name>
    <dbReference type="NCBI Taxonomy" id="45351"/>
    <lineage>
        <taxon>Eukaryota</taxon>
        <taxon>Metazoa</taxon>
        <taxon>Cnidaria</taxon>
        <taxon>Anthozoa</taxon>
        <taxon>Hexacorallia</taxon>
        <taxon>Actiniaria</taxon>
        <taxon>Edwardsiidae</taxon>
        <taxon>Nematostella</taxon>
    </lineage>
</organism>
<reference evidence="2 3" key="1">
    <citation type="journal article" date="2007" name="Science">
        <title>Sea anemone genome reveals ancestral eumetazoan gene repertoire and genomic organization.</title>
        <authorList>
            <person name="Putnam N.H."/>
            <person name="Srivastava M."/>
            <person name="Hellsten U."/>
            <person name="Dirks B."/>
            <person name="Chapman J."/>
            <person name="Salamov A."/>
            <person name="Terry A."/>
            <person name="Shapiro H."/>
            <person name="Lindquist E."/>
            <person name="Kapitonov V.V."/>
            <person name="Jurka J."/>
            <person name="Genikhovich G."/>
            <person name="Grigoriev I.V."/>
            <person name="Lucas S.M."/>
            <person name="Steele R.E."/>
            <person name="Finnerty J.R."/>
            <person name="Technau U."/>
            <person name="Martindale M.Q."/>
            <person name="Rokhsar D.S."/>
        </authorList>
    </citation>
    <scope>NUCLEOTIDE SEQUENCE [LARGE SCALE GENOMIC DNA]</scope>
    <source>
        <strain evidence="3">CH2 X CH6</strain>
    </source>
</reference>
<dbReference type="SUPFAM" id="SSF47823">
    <property type="entry name" value="lambda integrase-like, N-terminal domain"/>
    <property type="match status" value="1"/>
</dbReference>
<protein>
    <submittedName>
        <fullName evidence="2">Uncharacterized protein</fullName>
    </submittedName>
</protein>
<proteinExistence type="predicted"/>
<dbReference type="PhylomeDB" id="A7T1B3"/>
<evidence type="ECO:0000313" key="2">
    <source>
        <dbReference type="EMBL" id="EDO30250.1"/>
    </source>
</evidence>
<evidence type="ECO:0000313" key="3">
    <source>
        <dbReference type="Proteomes" id="UP000001593"/>
    </source>
</evidence>
<name>A7T1B3_NEMVE</name>
<dbReference type="Gene3D" id="1.10.150.130">
    <property type="match status" value="1"/>
</dbReference>
<gene>
    <name evidence="2" type="ORF">NEMVEDRAFT_v1g220838</name>
</gene>
<dbReference type="InterPro" id="IPR011010">
    <property type="entry name" value="DNA_brk_join_enz"/>
</dbReference>